<sequence length="418" mass="45919">MHEETVLNHPETSARVESTREPEEQEIDLLELVRILLQNKILILKFALVTAVITAIVLLIKKPYYQAQATFLPPNSMSTGGSSALLGQLGALGSAGSALSGLKDPTLIYVGILESRTVADDLIHQFDLAKVYKTKKLSQTEKVLKSHTKIFSGKDTIVVINVEDGDPKRAADLANAYLAALHKQNDRIAFTEAGQRRRFFEQQLEKEKNSLADAEVELKRTEEQSGLIHPSGQAQIQLQTIAETQAQITNREVQLEALSQGATSQNPEVVRIRSEIEALKAQLNRLENSSAKGAVGNPQVPTSKVPELELIYVRKARDVKYHEALYELLLRQYETAKLDEARSAPLMQEVDYAVVPDTKAGLGRTLMTIFAALVGGMVGIIWVVVRETVRGMSLNAESEAKLKAVFEAARLGGKFGGN</sequence>
<keyword evidence="12" id="KW-1185">Reference proteome</keyword>
<evidence type="ECO:0000313" key="11">
    <source>
        <dbReference type="EMBL" id="RSL16403.1"/>
    </source>
</evidence>
<evidence type="ECO:0000256" key="4">
    <source>
        <dbReference type="ARBA" id="ARBA00022989"/>
    </source>
</evidence>
<keyword evidence="4 8" id="KW-1133">Transmembrane helix</keyword>
<evidence type="ECO:0000256" key="1">
    <source>
        <dbReference type="ARBA" id="ARBA00004651"/>
    </source>
</evidence>
<feature type="transmembrane region" description="Helical" evidence="8">
    <location>
        <begin position="366"/>
        <end position="385"/>
    </location>
</feature>
<evidence type="ECO:0000259" key="9">
    <source>
        <dbReference type="Pfam" id="PF02706"/>
    </source>
</evidence>
<dbReference type="GO" id="GO:0005886">
    <property type="term" value="C:plasma membrane"/>
    <property type="evidence" value="ECO:0007669"/>
    <property type="project" value="UniProtKB-SubCell"/>
</dbReference>
<evidence type="ECO:0000313" key="12">
    <source>
        <dbReference type="Proteomes" id="UP000269669"/>
    </source>
</evidence>
<keyword evidence="6" id="KW-0175">Coiled coil</keyword>
<dbReference type="InterPro" id="IPR032807">
    <property type="entry name" value="GNVR"/>
</dbReference>
<keyword evidence="3 8" id="KW-0812">Transmembrane</keyword>
<gene>
    <name evidence="11" type="ORF">EDE15_1916</name>
</gene>
<evidence type="ECO:0000259" key="10">
    <source>
        <dbReference type="Pfam" id="PF13807"/>
    </source>
</evidence>
<comment type="caution">
    <text evidence="11">The sequence shown here is derived from an EMBL/GenBank/DDBJ whole genome shotgun (WGS) entry which is preliminary data.</text>
</comment>
<dbReference type="Proteomes" id="UP000269669">
    <property type="component" value="Unassembled WGS sequence"/>
</dbReference>
<dbReference type="Pfam" id="PF02706">
    <property type="entry name" value="Wzz"/>
    <property type="match status" value="1"/>
</dbReference>
<dbReference type="GO" id="GO:0004713">
    <property type="term" value="F:protein tyrosine kinase activity"/>
    <property type="evidence" value="ECO:0007669"/>
    <property type="project" value="TreeGrafter"/>
</dbReference>
<evidence type="ECO:0000256" key="6">
    <source>
        <dbReference type="SAM" id="Coils"/>
    </source>
</evidence>
<dbReference type="AlphaFoldDB" id="A0A428MI41"/>
<evidence type="ECO:0000256" key="5">
    <source>
        <dbReference type="ARBA" id="ARBA00023136"/>
    </source>
</evidence>
<evidence type="ECO:0000256" key="2">
    <source>
        <dbReference type="ARBA" id="ARBA00022475"/>
    </source>
</evidence>
<dbReference type="RefSeq" id="WP_185827082.1">
    <property type="nucleotide sequence ID" value="NZ_RSDW01000001.1"/>
</dbReference>
<feature type="domain" description="Polysaccharide chain length determinant N-terminal" evidence="9">
    <location>
        <begin position="25"/>
        <end position="124"/>
    </location>
</feature>
<evidence type="ECO:0000256" key="8">
    <source>
        <dbReference type="SAM" id="Phobius"/>
    </source>
</evidence>
<protein>
    <submittedName>
        <fullName evidence="11">Uncharacterized protein involved in exopolysaccharide biosynthesis</fullName>
    </submittedName>
</protein>
<evidence type="ECO:0000256" key="7">
    <source>
        <dbReference type="SAM" id="MobiDB-lite"/>
    </source>
</evidence>
<keyword evidence="5 8" id="KW-0472">Membrane</keyword>
<dbReference type="PANTHER" id="PTHR32309">
    <property type="entry name" value="TYROSINE-PROTEIN KINASE"/>
    <property type="match status" value="1"/>
</dbReference>
<name>A0A428MI41_9BACT</name>
<dbReference type="EMBL" id="RSDW01000001">
    <property type="protein sequence ID" value="RSL16403.1"/>
    <property type="molecule type" value="Genomic_DNA"/>
</dbReference>
<feature type="coiled-coil region" evidence="6">
    <location>
        <begin position="197"/>
        <end position="224"/>
    </location>
</feature>
<feature type="transmembrane region" description="Helical" evidence="8">
    <location>
        <begin position="41"/>
        <end position="60"/>
    </location>
</feature>
<reference evidence="11 12" key="1">
    <citation type="submission" date="2018-12" db="EMBL/GenBank/DDBJ databases">
        <title>Sequencing of bacterial isolates from soil warming experiment in Harvard Forest, Massachusetts, USA.</title>
        <authorList>
            <person name="Deangelis K."/>
        </authorList>
    </citation>
    <scope>NUCLEOTIDE SEQUENCE [LARGE SCALE GENOMIC DNA]</scope>
    <source>
        <strain evidence="11 12">EB153</strain>
    </source>
</reference>
<dbReference type="InterPro" id="IPR003856">
    <property type="entry name" value="LPS_length_determ_N"/>
</dbReference>
<keyword evidence="2" id="KW-1003">Cell membrane</keyword>
<proteinExistence type="predicted"/>
<organism evidence="11 12">
    <name type="scientific">Edaphobacter aggregans</name>
    <dbReference type="NCBI Taxonomy" id="570835"/>
    <lineage>
        <taxon>Bacteria</taxon>
        <taxon>Pseudomonadati</taxon>
        <taxon>Acidobacteriota</taxon>
        <taxon>Terriglobia</taxon>
        <taxon>Terriglobales</taxon>
        <taxon>Acidobacteriaceae</taxon>
        <taxon>Edaphobacter</taxon>
    </lineage>
</organism>
<dbReference type="Pfam" id="PF13807">
    <property type="entry name" value="GNVR"/>
    <property type="match status" value="1"/>
</dbReference>
<accession>A0A428MI41</accession>
<dbReference type="InterPro" id="IPR050445">
    <property type="entry name" value="Bact_polysacc_biosynth/exp"/>
</dbReference>
<feature type="region of interest" description="Disordered" evidence="7">
    <location>
        <begin position="1"/>
        <end position="21"/>
    </location>
</feature>
<dbReference type="PANTHER" id="PTHR32309:SF13">
    <property type="entry name" value="FERRIC ENTEROBACTIN TRANSPORT PROTEIN FEPE"/>
    <property type="match status" value="1"/>
</dbReference>
<feature type="domain" description="Tyrosine-protein kinase G-rich" evidence="10">
    <location>
        <begin position="312"/>
        <end position="387"/>
    </location>
</feature>
<comment type="subcellular location">
    <subcellularLocation>
        <location evidence="1">Cell membrane</location>
        <topology evidence="1">Multi-pass membrane protein</topology>
    </subcellularLocation>
</comment>
<evidence type="ECO:0000256" key="3">
    <source>
        <dbReference type="ARBA" id="ARBA00022692"/>
    </source>
</evidence>